<keyword evidence="2" id="KW-1185">Reference proteome</keyword>
<accession>A0A6I4IUE6</accession>
<evidence type="ECO:0000313" key="1">
    <source>
        <dbReference type="EMBL" id="MVO10521.1"/>
    </source>
</evidence>
<dbReference type="RefSeq" id="WP_140998948.1">
    <property type="nucleotide sequence ID" value="NZ_VDCZ01000013.1"/>
</dbReference>
<sequence length="112" mass="13009">MNNRLNFEKEVGWAIGIKDEDVLLGYFVSEIKYNINEVIADLESVLKGEKTFVEILEHPQVAWDFGEGSGQFECNENTAYFIADKNTNLPSMQMPLKELIEILYEWKIFLNK</sequence>
<evidence type="ECO:0000313" key="2">
    <source>
        <dbReference type="Proteomes" id="UP000431264"/>
    </source>
</evidence>
<organism evidence="1 2">
    <name type="scientific">Flavobacterium profundi</name>
    <dbReference type="NCBI Taxonomy" id="1774945"/>
    <lineage>
        <taxon>Bacteria</taxon>
        <taxon>Pseudomonadati</taxon>
        <taxon>Bacteroidota</taxon>
        <taxon>Flavobacteriia</taxon>
        <taxon>Flavobacteriales</taxon>
        <taxon>Flavobacteriaceae</taxon>
        <taxon>Flavobacterium</taxon>
    </lineage>
</organism>
<name>A0A6I4IUE6_9FLAO</name>
<dbReference type="Proteomes" id="UP000431264">
    <property type="component" value="Unassembled WGS sequence"/>
</dbReference>
<dbReference type="OrthoDB" id="1264058at2"/>
<gene>
    <name evidence="1" type="ORF">GOQ30_15210</name>
</gene>
<protein>
    <submittedName>
        <fullName evidence="1">Uncharacterized protein</fullName>
    </submittedName>
</protein>
<proteinExistence type="predicted"/>
<dbReference type="AlphaFoldDB" id="A0A6I4IUE6"/>
<reference evidence="2" key="1">
    <citation type="submission" date="2019-05" db="EMBL/GenBank/DDBJ databases">
        <title>Flavobacterium profundi sp. nov., isolated from a deep-sea seamount.</title>
        <authorList>
            <person name="Zhang D.-C."/>
        </authorList>
    </citation>
    <scope>NUCLEOTIDE SEQUENCE [LARGE SCALE GENOMIC DNA]</scope>
    <source>
        <strain evidence="2">TP390</strain>
    </source>
</reference>
<comment type="caution">
    <text evidence="1">The sequence shown here is derived from an EMBL/GenBank/DDBJ whole genome shotgun (WGS) entry which is preliminary data.</text>
</comment>
<dbReference type="EMBL" id="WQLW01000013">
    <property type="protein sequence ID" value="MVO10521.1"/>
    <property type="molecule type" value="Genomic_DNA"/>
</dbReference>